<evidence type="ECO:0000256" key="1">
    <source>
        <dbReference type="ARBA" id="ARBA00022741"/>
    </source>
</evidence>
<dbReference type="InterPro" id="IPR035965">
    <property type="entry name" value="PAS-like_dom_sf"/>
</dbReference>
<dbReference type="SUPFAM" id="SSF55785">
    <property type="entry name" value="PYP-like sensor domain (PAS domain)"/>
    <property type="match status" value="1"/>
</dbReference>
<dbReference type="PANTHER" id="PTHR32071:SF81">
    <property type="entry name" value="PROPIONATE CATABOLISM OPERON REGULATORY PROTEIN"/>
    <property type="match status" value="1"/>
</dbReference>
<dbReference type="InterPro" id="IPR058031">
    <property type="entry name" value="AAA_lid_NorR"/>
</dbReference>
<dbReference type="InterPro" id="IPR003018">
    <property type="entry name" value="GAF"/>
</dbReference>
<evidence type="ECO:0000256" key="2">
    <source>
        <dbReference type="ARBA" id="ARBA00022840"/>
    </source>
</evidence>
<dbReference type="SUPFAM" id="SSF55781">
    <property type="entry name" value="GAF domain-like"/>
    <property type="match status" value="1"/>
</dbReference>
<dbReference type="InterPro" id="IPR009057">
    <property type="entry name" value="Homeodomain-like_sf"/>
</dbReference>
<dbReference type="InterPro" id="IPR027417">
    <property type="entry name" value="P-loop_NTPase"/>
</dbReference>
<keyword evidence="1" id="KW-0547">Nucleotide-binding</keyword>
<dbReference type="CDD" id="cd00130">
    <property type="entry name" value="PAS"/>
    <property type="match status" value="1"/>
</dbReference>
<keyword evidence="2" id="KW-0067">ATP-binding</keyword>
<dbReference type="Pfam" id="PF00158">
    <property type="entry name" value="Sigma54_activat"/>
    <property type="match status" value="1"/>
</dbReference>
<keyword evidence="8" id="KW-1185">Reference proteome</keyword>
<dbReference type="Gene3D" id="1.10.8.60">
    <property type="match status" value="1"/>
</dbReference>
<organism evidence="7 8">
    <name type="scientific">Methylohalomonas lacus</name>
    <dbReference type="NCBI Taxonomy" id="398773"/>
    <lineage>
        <taxon>Bacteria</taxon>
        <taxon>Pseudomonadati</taxon>
        <taxon>Pseudomonadota</taxon>
        <taxon>Gammaproteobacteria</taxon>
        <taxon>Methylohalomonadales</taxon>
        <taxon>Methylohalomonadaceae</taxon>
        <taxon>Methylohalomonas</taxon>
    </lineage>
</organism>
<dbReference type="Pfam" id="PF02954">
    <property type="entry name" value="HTH_8"/>
    <property type="match status" value="1"/>
</dbReference>
<dbReference type="EMBL" id="JANUCT010000006">
    <property type="protein sequence ID" value="MCS3903073.1"/>
    <property type="molecule type" value="Genomic_DNA"/>
</dbReference>
<feature type="domain" description="Sigma-54 factor interaction" evidence="6">
    <location>
        <begin position="362"/>
        <end position="594"/>
    </location>
</feature>
<dbReference type="PROSITE" id="PS00676">
    <property type="entry name" value="SIGMA54_INTERACT_2"/>
    <property type="match status" value="1"/>
</dbReference>
<sequence>MTEQNTHLSAPGVPHIPSVSQQQLSRAWETFVDSGRFAGESPRSVIARSWERSREIGLNPRAERAPTVLSNEEIEAWLVREDLGRAGRPVLDELANTVRDTRHVIVLADHQGRILYSVGHDQIQEHLERINFRPGGGWLEADVGPNGIGTPLALQRPEVVLGVEHYCQGWQPWVCYGAPIINPLNRRQPLGAVDITGPVQNISQEAMVLAVSIAQTVQSALSVRLYERRELLRGLARDKRSRWPDDGVIVVDMNGDIVDTNNRASRCLGSDYIALFNRPVSRFLPGVWQTIEQHLNEACAGDLQVTARSQGGDLQALHCRIEPIAIGDDCLGALLVIGAAPGRRRESAVAQPAVSRYSFDNILGDSPAIAKALQMATAAARDPLDNSVLLVGETGTGKELLAHAIHAEGGRNDGPFIAINCGALPRDLIESELFGYTGGAFTGARRDGQPGKFELAHNGTLFLDEIDSLDPELQAKFLRVLDNKEITRLGSSQPLHVDVRIIAAATPELARALENGRFRLDLYHRLCVLEVRVPALRERGDDVVALAESFLAKESLAAGCQPPQLGPAARDYLRRHAWPGNIRELRNLCIRWLLTARDGRISDADVPQAAAPRLAGDEPAAELRHVEDDLIRRTLAETGGNVSAAARKLGIDRSTIYRRRRGWNDPL</sequence>
<proteinExistence type="predicted"/>
<dbReference type="InterPro" id="IPR025662">
    <property type="entry name" value="Sigma_54_int_dom_ATP-bd_1"/>
</dbReference>
<gene>
    <name evidence="7" type="ORF">J2T55_001090</name>
</gene>
<dbReference type="InterPro" id="IPR002197">
    <property type="entry name" value="HTH_Fis"/>
</dbReference>
<dbReference type="PROSITE" id="PS00688">
    <property type="entry name" value="SIGMA54_INTERACT_3"/>
    <property type="match status" value="1"/>
</dbReference>
<dbReference type="InterPro" id="IPR003593">
    <property type="entry name" value="AAA+_ATPase"/>
</dbReference>
<evidence type="ECO:0000313" key="7">
    <source>
        <dbReference type="EMBL" id="MCS3903073.1"/>
    </source>
</evidence>
<dbReference type="PROSITE" id="PS50045">
    <property type="entry name" value="SIGMA54_INTERACT_4"/>
    <property type="match status" value="1"/>
</dbReference>
<comment type="caution">
    <text evidence="7">The sequence shown here is derived from an EMBL/GenBank/DDBJ whole genome shotgun (WGS) entry which is preliminary data.</text>
</comment>
<evidence type="ECO:0000256" key="3">
    <source>
        <dbReference type="ARBA" id="ARBA00023015"/>
    </source>
</evidence>
<name>A0AAE3HM88_9GAMM</name>
<dbReference type="SUPFAM" id="SSF46689">
    <property type="entry name" value="Homeodomain-like"/>
    <property type="match status" value="1"/>
</dbReference>
<dbReference type="InterPro" id="IPR025943">
    <property type="entry name" value="Sigma_54_int_dom_ATP-bd_2"/>
</dbReference>
<protein>
    <submittedName>
        <fullName evidence="7">Transcriptional regulator of acetoin/glycerol metabolism</fullName>
    </submittedName>
</protein>
<evidence type="ECO:0000313" key="8">
    <source>
        <dbReference type="Proteomes" id="UP001204445"/>
    </source>
</evidence>
<dbReference type="FunFam" id="3.40.50.300:FF:000006">
    <property type="entry name" value="DNA-binding transcriptional regulator NtrC"/>
    <property type="match status" value="1"/>
</dbReference>
<dbReference type="InterPro" id="IPR002078">
    <property type="entry name" value="Sigma_54_int"/>
</dbReference>
<evidence type="ECO:0000256" key="4">
    <source>
        <dbReference type="ARBA" id="ARBA00023125"/>
    </source>
</evidence>
<dbReference type="GO" id="GO:0005524">
    <property type="term" value="F:ATP binding"/>
    <property type="evidence" value="ECO:0007669"/>
    <property type="project" value="UniProtKB-KW"/>
</dbReference>
<reference evidence="7" key="1">
    <citation type="submission" date="2022-08" db="EMBL/GenBank/DDBJ databases">
        <title>Genomic Encyclopedia of Type Strains, Phase III (KMG-III): the genomes of soil and plant-associated and newly described type strains.</title>
        <authorList>
            <person name="Whitman W."/>
        </authorList>
    </citation>
    <scope>NUCLEOTIDE SEQUENCE</scope>
    <source>
        <strain evidence="7">HMT 1</strain>
    </source>
</reference>
<evidence type="ECO:0000259" key="6">
    <source>
        <dbReference type="PROSITE" id="PS50045"/>
    </source>
</evidence>
<dbReference type="Gene3D" id="3.30.450.40">
    <property type="match status" value="1"/>
</dbReference>
<dbReference type="PROSITE" id="PS00675">
    <property type="entry name" value="SIGMA54_INTERACT_1"/>
    <property type="match status" value="1"/>
</dbReference>
<dbReference type="SMART" id="SM00382">
    <property type="entry name" value="AAA"/>
    <property type="match status" value="1"/>
</dbReference>
<dbReference type="Gene3D" id="3.40.50.300">
    <property type="entry name" value="P-loop containing nucleotide triphosphate hydrolases"/>
    <property type="match status" value="1"/>
</dbReference>
<keyword evidence="3" id="KW-0805">Transcription regulation</keyword>
<dbReference type="CDD" id="cd00009">
    <property type="entry name" value="AAA"/>
    <property type="match status" value="1"/>
</dbReference>
<dbReference type="Gene3D" id="3.30.450.20">
    <property type="entry name" value="PAS domain"/>
    <property type="match status" value="1"/>
</dbReference>
<dbReference type="Gene3D" id="1.10.10.60">
    <property type="entry name" value="Homeodomain-like"/>
    <property type="match status" value="1"/>
</dbReference>
<dbReference type="InterPro" id="IPR025944">
    <property type="entry name" value="Sigma_54_int_dom_CS"/>
</dbReference>
<accession>A0AAE3HM88</accession>
<dbReference type="InterPro" id="IPR029016">
    <property type="entry name" value="GAF-like_dom_sf"/>
</dbReference>
<keyword evidence="4" id="KW-0238">DNA-binding</keyword>
<dbReference type="Proteomes" id="UP001204445">
    <property type="component" value="Unassembled WGS sequence"/>
</dbReference>
<dbReference type="PANTHER" id="PTHR32071">
    <property type="entry name" value="TRANSCRIPTIONAL REGULATORY PROTEIN"/>
    <property type="match status" value="1"/>
</dbReference>
<dbReference type="SUPFAM" id="SSF52540">
    <property type="entry name" value="P-loop containing nucleoside triphosphate hydrolases"/>
    <property type="match status" value="1"/>
</dbReference>
<dbReference type="AlphaFoldDB" id="A0AAE3HM88"/>
<dbReference type="Pfam" id="PF25601">
    <property type="entry name" value="AAA_lid_14"/>
    <property type="match status" value="1"/>
</dbReference>
<dbReference type="RefSeq" id="WP_259054684.1">
    <property type="nucleotide sequence ID" value="NZ_JANUCT010000006.1"/>
</dbReference>
<dbReference type="Pfam" id="PF01590">
    <property type="entry name" value="GAF"/>
    <property type="match status" value="1"/>
</dbReference>
<keyword evidence="5" id="KW-0804">Transcription</keyword>
<dbReference type="PRINTS" id="PR01590">
    <property type="entry name" value="HTHFIS"/>
</dbReference>
<evidence type="ECO:0000256" key="5">
    <source>
        <dbReference type="ARBA" id="ARBA00023163"/>
    </source>
</evidence>
<dbReference type="GO" id="GO:0006355">
    <property type="term" value="P:regulation of DNA-templated transcription"/>
    <property type="evidence" value="ECO:0007669"/>
    <property type="project" value="InterPro"/>
</dbReference>
<dbReference type="GO" id="GO:0043565">
    <property type="term" value="F:sequence-specific DNA binding"/>
    <property type="evidence" value="ECO:0007669"/>
    <property type="project" value="InterPro"/>
</dbReference>
<dbReference type="InterPro" id="IPR000014">
    <property type="entry name" value="PAS"/>
</dbReference>